<dbReference type="EMBL" id="FOFS01000001">
    <property type="protein sequence ID" value="SEP73264.1"/>
    <property type="molecule type" value="Genomic_DNA"/>
</dbReference>
<dbReference type="PROSITE" id="PS51007">
    <property type="entry name" value="CYTC"/>
    <property type="match status" value="1"/>
</dbReference>
<feature type="domain" description="Cytochrome c" evidence="7">
    <location>
        <begin position="41"/>
        <end position="139"/>
    </location>
</feature>
<dbReference type="PRINTS" id="PR00604">
    <property type="entry name" value="CYTCHRMECIAB"/>
</dbReference>
<dbReference type="AlphaFoldDB" id="A0A1H9A9C0"/>
<accession>A0A1H9A9C0</accession>
<dbReference type="InterPro" id="IPR002327">
    <property type="entry name" value="Cyt_c_1A/1B"/>
</dbReference>
<evidence type="ECO:0000256" key="5">
    <source>
        <dbReference type="ARBA" id="ARBA00023004"/>
    </source>
</evidence>
<evidence type="ECO:0000256" key="2">
    <source>
        <dbReference type="ARBA" id="ARBA00022617"/>
    </source>
</evidence>
<dbReference type="GO" id="GO:0020037">
    <property type="term" value="F:heme binding"/>
    <property type="evidence" value="ECO:0007669"/>
    <property type="project" value="InterPro"/>
</dbReference>
<evidence type="ECO:0000259" key="7">
    <source>
        <dbReference type="PROSITE" id="PS51007"/>
    </source>
</evidence>
<gene>
    <name evidence="8" type="ORF">SAMN04488038_101320</name>
</gene>
<dbReference type="SUPFAM" id="SSF46626">
    <property type="entry name" value="Cytochrome c"/>
    <property type="match status" value="1"/>
</dbReference>
<evidence type="ECO:0000256" key="6">
    <source>
        <dbReference type="PROSITE-ProRule" id="PRU00433"/>
    </source>
</evidence>
<evidence type="ECO:0000313" key="9">
    <source>
        <dbReference type="Proteomes" id="UP000199233"/>
    </source>
</evidence>
<dbReference type="Pfam" id="PF00034">
    <property type="entry name" value="Cytochrom_C"/>
    <property type="match status" value="1"/>
</dbReference>
<keyword evidence="1" id="KW-0813">Transport</keyword>
<dbReference type="PANTHER" id="PTHR11961">
    <property type="entry name" value="CYTOCHROME C"/>
    <property type="match status" value="1"/>
</dbReference>
<evidence type="ECO:0000256" key="4">
    <source>
        <dbReference type="ARBA" id="ARBA00022982"/>
    </source>
</evidence>
<keyword evidence="5 6" id="KW-0408">Iron</keyword>
<evidence type="ECO:0000256" key="1">
    <source>
        <dbReference type="ARBA" id="ARBA00022448"/>
    </source>
</evidence>
<dbReference type="InterPro" id="IPR036909">
    <property type="entry name" value="Cyt_c-like_dom_sf"/>
</dbReference>
<keyword evidence="4" id="KW-0249">Electron transport</keyword>
<dbReference type="Proteomes" id="UP000199233">
    <property type="component" value="Unassembled WGS sequence"/>
</dbReference>
<evidence type="ECO:0000256" key="3">
    <source>
        <dbReference type="ARBA" id="ARBA00022723"/>
    </source>
</evidence>
<dbReference type="Gene3D" id="1.10.760.10">
    <property type="entry name" value="Cytochrome c-like domain"/>
    <property type="match status" value="1"/>
</dbReference>
<reference evidence="8 9" key="1">
    <citation type="submission" date="2016-10" db="EMBL/GenBank/DDBJ databases">
        <authorList>
            <person name="de Groot N.N."/>
        </authorList>
    </citation>
    <scope>NUCLEOTIDE SEQUENCE [LARGE SCALE GENOMIC DNA]</scope>
    <source>
        <strain evidence="8 9">DSM 25927</strain>
    </source>
</reference>
<keyword evidence="3 6" id="KW-0479">Metal-binding</keyword>
<evidence type="ECO:0000313" key="8">
    <source>
        <dbReference type="EMBL" id="SEP73264.1"/>
    </source>
</evidence>
<dbReference type="GO" id="GO:0009055">
    <property type="term" value="F:electron transfer activity"/>
    <property type="evidence" value="ECO:0007669"/>
    <property type="project" value="InterPro"/>
</dbReference>
<keyword evidence="2 6" id="KW-0349">Heme</keyword>
<name>A0A1H9A9C0_9GAMM</name>
<proteinExistence type="predicted"/>
<organism evidence="8 9">
    <name type="scientific">Solimonas aquatica</name>
    <dbReference type="NCBI Taxonomy" id="489703"/>
    <lineage>
        <taxon>Bacteria</taxon>
        <taxon>Pseudomonadati</taxon>
        <taxon>Pseudomonadota</taxon>
        <taxon>Gammaproteobacteria</taxon>
        <taxon>Nevskiales</taxon>
        <taxon>Nevskiaceae</taxon>
        <taxon>Solimonas</taxon>
    </lineage>
</organism>
<dbReference type="InterPro" id="IPR009056">
    <property type="entry name" value="Cyt_c-like_dom"/>
</dbReference>
<sequence length="160" mass="16816">MAAGSGRHRPYNILEASMRIHRGIGLLTATLLLPLVSSAAADAKRGEKLYTGRCGACHSIADNGAGPRHRGLFGCKAGTQAGFNYSDALRKSGIVWDDQTLDRWLADPNKMVPGNSMAVQLASDPTDRADLIAWLRAATTGEGSCQRAGSAGQGQSAAHR</sequence>
<dbReference type="GO" id="GO:0046872">
    <property type="term" value="F:metal ion binding"/>
    <property type="evidence" value="ECO:0007669"/>
    <property type="project" value="UniProtKB-KW"/>
</dbReference>
<protein>
    <submittedName>
        <fullName evidence="8">Cytochrome c</fullName>
    </submittedName>
</protein>
<dbReference type="STRING" id="489703.SAMN04488038_101320"/>
<keyword evidence="9" id="KW-1185">Reference proteome</keyword>